<evidence type="ECO:0000313" key="1">
    <source>
        <dbReference type="EMBL" id="MBF8457444.1"/>
    </source>
</evidence>
<proteinExistence type="predicted"/>
<name>A0ABS0FCJ5_9FLAO</name>
<accession>A0ABS0FCJ5</accession>
<reference evidence="1 2" key="1">
    <citation type="submission" date="2020-11" db="EMBL/GenBank/DDBJ databases">
        <title>Kaistella gelatinilytica sp. nov., a flavobacterium isolated from Antarctic Soil.</title>
        <authorList>
            <person name="Li J."/>
        </authorList>
    </citation>
    <scope>NUCLEOTIDE SEQUENCE [LARGE SCALE GENOMIC DNA]</scope>
    <source>
        <strain evidence="1 2">G5-32</strain>
    </source>
</reference>
<gene>
    <name evidence="1" type="ORF">IV494_09670</name>
</gene>
<protein>
    <submittedName>
        <fullName evidence="1">Uncharacterized protein</fullName>
    </submittedName>
</protein>
<sequence length="63" mass="7195">MKLNTFIIFKSQYEEKKVTDGTVKYDAANFTGKRNDTQKNDAVSEHLVSTGFQSGTLFWTTKK</sequence>
<comment type="caution">
    <text evidence="1">The sequence shown here is derived from an EMBL/GenBank/DDBJ whole genome shotgun (WGS) entry which is preliminary data.</text>
</comment>
<organism evidence="1 2">
    <name type="scientific">Kaistella gelatinilytica</name>
    <dbReference type="NCBI Taxonomy" id="2787636"/>
    <lineage>
        <taxon>Bacteria</taxon>
        <taxon>Pseudomonadati</taxon>
        <taxon>Bacteroidota</taxon>
        <taxon>Flavobacteriia</taxon>
        <taxon>Flavobacteriales</taxon>
        <taxon>Weeksellaceae</taxon>
        <taxon>Chryseobacterium group</taxon>
        <taxon>Kaistella</taxon>
    </lineage>
</organism>
<keyword evidence="2" id="KW-1185">Reference proteome</keyword>
<evidence type="ECO:0000313" key="2">
    <source>
        <dbReference type="Proteomes" id="UP000660070"/>
    </source>
</evidence>
<dbReference type="EMBL" id="JADPVI010000002">
    <property type="protein sequence ID" value="MBF8457444.1"/>
    <property type="molecule type" value="Genomic_DNA"/>
</dbReference>
<dbReference type="Proteomes" id="UP000660070">
    <property type="component" value="Unassembled WGS sequence"/>
</dbReference>
<dbReference type="RefSeq" id="WP_196079937.1">
    <property type="nucleotide sequence ID" value="NZ_JADPVI010000002.1"/>
</dbReference>